<dbReference type="GO" id="GO:0006629">
    <property type="term" value="P:lipid metabolic process"/>
    <property type="evidence" value="ECO:0007669"/>
    <property type="project" value="InterPro"/>
</dbReference>
<evidence type="ECO:0000256" key="4">
    <source>
        <dbReference type="ARBA" id="ARBA00018980"/>
    </source>
</evidence>
<feature type="repeat" description="ANK" evidence="18">
    <location>
        <begin position="916"/>
        <end position="940"/>
    </location>
</feature>
<proteinExistence type="inferred from homology"/>
<keyword evidence="10" id="KW-0862">Zinc</keyword>
<dbReference type="GO" id="GO:0008081">
    <property type="term" value="F:phosphoric diester hydrolase activity"/>
    <property type="evidence" value="ECO:0007669"/>
    <property type="project" value="InterPro"/>
</dbReference>
<evidence type="ECO:0000256" key="10">
    <source>
        <dbReference type="ARBA" id="ARBA00022833"/>
    </source>
</evidence>
<evidence type="ECO:0000256" key="8">
    <source>
        <dbReference type="ARBA" id="ARBA00022737"/>
    </source>
</evidence>
<keyword evidence="6" id="KW-0812">Transmembrane</keyword>
<reference evidence="21" key="1">
    <citation type="submission" date="2019-10" db="EMBL/GenBank/DDBJ databases">
        <authorList>
            <consortium name="DOE Joint Genome Institute"/>
            <person name="Kuo A."/>
            <person name="Miyauchi S."/>
            <person name="Kiss E."/>
            <person name="Drula E."/>
            <person name="Kohler A."/>
            <person name="Sanchez-Garcia M."/>
            <person name="Andreopoulos B."/>
            <person name="Barry K.W."/>
            <person name="Bonito G."/>
            <person name="Buee M."/>
            <person name="Carver A."/>
            <person name="Chen C."/>
            <person name="Cichocki N."/>
            <person name="Clum A."/>
            <person name="Culley D."/>
            <person name="Crous P.W."/>
            <person name="Fauchery L."/>
            <person name="Girlanda M."/>
            <person name="Hayes R."/>
            <person name="Keri Z."/>
            <person name="LaButti K."/>
            <person name="Lipzen A."/>
            <person name="Lombard V."/>
            <person name="Magnuson J."/>
            <person name="Maillard F."/>
            <person name="Morin E."/>
            <person name="Murat C."/>
            <person name="Nolan M."/>
            <person name="Ohm R."/>
            <person name="Pangilinan J."/>
            <person name="Pereira M."/>
            <person name="Perotto S."/>
            <person name="Peter M."/>
            <person name="Riley R."/>
            <person name="Sitrit Y."/>
            <person name="Stielow B."/>
            <person name="Szollosi G."/>
            <person name="Zifcakova L."/>
            <person name="Stursova M."/>
            <person name="Spatafora J.W."/>
            <person name="Tedersoo L."/>
            <person name="Vaario L.-M."/>
            <person name="Yamada A."/>
            <person name="Yan M."/>
            <person name="Wang P."/>
            <person name="Xu J."/>
            <person name="Bruns T."/>
            <person name="Baldrian P."/>
            <person name="Vilgalys R."/>
            <person name="Henrissat B."/>
            <person name="Grigoriev I.V."/>
            <person name="Hibbett D."/>
            <person name="Nagy L.G."/>
            <person name="Martin F.M."/>
        </authorList>
    </citation>
    <scope>NUCLEOTIDE SEQUENCE</scope>
    <source>
        <strain evidence="21">Prilba</strain>
    </source>
</reference>
<dbReference type="InterPro" id="IPR017946">
    <property type="entry name" value="PLC-like_Pdiesterase_TIM-brl"/>
</dbReference>
<feature type="domain" description="SPX" evidence="19">
    <location>
        <begin position="381"/>
        <end position="581"/>
    </location>
</feature>
<comment type="subunit">
    <text evidence="17">Component of the PEX2-PEX10-PEX12 retrotranslocation channel, composed of PEX2, PEX10 and PEX12.</text>
</comment>
<dbReference type="Pfam" id="PF04757">
    <property type="entry name" value="Pex2_Pex12"/>
    <property type="match status" value="1"/>
</dbReference>
<dbReference type="SUPFAM" id="SSF48403">
    <property type="entry name" value="Ankyrin repeat"/>
    <property type="match status" value="1"/>
</dbReference>
<dbReference type="SUPFAM" id="SSF51695">
    <property type="entry name" value="PLC-like phosphodiesterases"/>
    <property type="match status" value="1"/>
</dbReference>
<dbReference type="GO" id="GO:0008270">
    <property type="term" value="F:zinc ion binding"/>
    <property type="evidence" value="ECO:0007669"/>
    <property type="project" value="UniProtKB-KW"/>
</dbReference>
<reference evidence="21" key="2">
    <citation type="journal article" date="2020" name="Nat. Commun.">
        <title>Large-scale genome sequencing of mycorrhizal fungi provides insights into the early evolution of symbiotic traits.</title>
        <authorList>
            <person name="Miyauchi S."/>
            <person name="Kiss E."/>
            <person name="Kuo A."/>
            <person name="Drula E."/>
            <person name="Kohler A."/>
            <person name="Sanchez-Garcia M."/>
            <person name="Morin E."/>
            <person name="Andreopoulos B."/>
            <person name="Barry K.W."/>
            <person name="Bonito G."/>
            <person name="Buee M."/>
            <person name="Carver A."/>
            <person name="Chen C."/>
            <person name="Cichocki N."/>
            <person name="Clum A."/>
            <person name="Culley D."/>
            <person name="Crous P.W."/>
            <person name="Fauchery L."/>
            <person name="Girlanda M."/>
            <person name="Hayes R.D."/>
            <person name="Keri Z."/>
            <person name="LaButti K."/>
            <person name="Lipzen A."/>
            <person name="Lombard V."/>
            <person name="Magnuson J."/>
            <person name="Maillard F."/>
            <person name="Murat C."/>
            <person name="Nolan M."/>
            <person name="Ohm R.A."/>
            <person name="Pangilinan J."/>
            <person name="Pereira M.F."/>
            <person name="Perotto S."/>
            <person name="Peter M."/>
            <person name="Pfister S."/>
            <person name="Riley R."/>
            <person name="Sitrit Y."/>
            <person name="Stielow J.B."/>
            <person name="Szollosi G."/>
            <person name="Zifcakova L."/>
            <person name="Stursova M."/>
            <person name="Spatafora J.W."/>
            <person name="Tedersoo L."/>
            <person name="Vaario L.M."/>
            <person name="Yamada A."/>
            <person name="Yan M."/>
            <person name="Wang P."/>
            <person name="Xu J."/>
            <person name="Bruns T."/>
            <person name="Baldrian P."/>
            <person name="Vilgalys R."/>
            <person name="Dunand C."/>
            <person name="Henrissat B."/>
            <person name="Grigoriev I.V."/>
            <person name="Hibbett D."/>
            <person name="Nagy L.G."/>
            <person name="Martin F.M."/>
        </authorList>
    </citation>
    <scope>NUCLEOTIDE SEQUENCE</scope>
    <source>
        <strain evidence="21">Prilba</strain>
    </source>
</reference>
<evidence type="ECO:0000256" key="18">
    <source>
        <dbReference type="PROSITE-ProRule" id="PRU00023"/>
    </source>
</evidence>
<dbReference type="InterPro" id="IPR017375">
    <property type="entry name" value="PEX12"/>
</dbReference>
<evidence type="ECO:0000256" key="15">
    <source>
        <dbReference type="ARBA" id="ARBA00023140"/>
    </source>
</evidence>
<dbReference type="InterPro" id="IPR006845">
    <property type="entry name" value="Pex_N"/>
</dbReference>
<sequence>MDFFHEYGGDPLKPSLFELVAQEQLRDLLQPALKYVLSVFAQSHPRYLIRIVNRHEEFYALIMLYVERHYLRKHNASFAENFYGLKRRRRPFIETERARAAVGGVPVEEKLRDREVWRSLVVLVGLPYFRAKAQDYYEDLNGGAGIPDGGDHPIPALAEETFKGRLRRLYKRTYPLVNMALEGWIMAYNVAYAFERTPFYRPWLSWVGVDLRRMSVEDLRAVAATADKAKPLGKGGGLISVLRRLLLTSPRLVLDSLKILLPTAIFFIKFLEWWYSPSSPARVLSTSPLGPAIPPPRLLPPHPKGIPIASTGYGYCGLCGSTIANATALPSGYVFCYRCAFSYVEKHGRCPVTLIPAHTWDLRKVLMQSNPRHLNDLSFNGLFGKQLQAEVIPGWSEYYLDYKFLKKIISSLAAKRPASEAAALALGIRPGLSTSSPPVSGAHAAVDIASRIHEPSLIPTCHDDDRGPDFQAHKAAFFFKLERELEKINAFYLRKEAELKLRLETLLSKRRAAAWRAPPDTLDDTTQNSVEWKAVEEGFHLLERDLSKLQHFVEINATGFRKILKKWDKRSKSTTKELYLARQVDIQPVFNRQLISELSDTVAACLVDITDVSVGLELEGTDVSHLILNRQISKEGNTQMGLFRDLESNLRRAVLSEDEASIKSLVVYSNTLGQQHWGKGNITRILWRAVVDAPPALADIILSNSSAFDYGFVDDINGRTCLHEAAVAGALRLVNLCLSHDVKPDKVDVYGRSAFHYAAMHGHVDVCRKLLQVDVSPYVRDMENYSPLVYATLEGSVDCVRVLLEEGGVPAQPSPPDGDLIPLALASLAGHLDVALLLLEHGALSLPSSSGEYPIHFAARQGHADICRLLVRYDGSDLPDKYNEWTPIFHAARFGHDACVRVLLEAGCRTEVTDEHGNNALHYAAWYGHRECVSLLLESGRPRIIKFDPARSPSERSTGSTALRAIEPEIDHIPSLSLPPPMMPHRVYGHNYLDKQCLIQVTIGNPASKIGNLSAGQQSASVRLHPRFMNSASVDATRLSSPILKLVMTSSPSAASAPHTIPLPSSDEVHVLTLQTPSLDQLSLEFSLYPNFGTKTIGRAVALPSMLASAHLTKVFTLPILDHRLHVIGEVSFEINIITPFDGVTLEIGGAVETYWKSLAVPHTALAPVAKTATPRLSRARQLGSAQLGSPTGSPITVSSKAQPITISSITGSYVYITVQVTQDLQPVVFREWQLPQQDFDLWVADVTLAQFEALARRIGRELRVNSTGGGGGGVTPSTPSEWHSLIRRSMVSLENLLKMIPASMGLCLELAYPITSYSESRDSMDSAPLRHQLPLNSFIDSILRTVYHASAPPPDPHGARRQIIFTSSSPDACAAVNWKQPNYPVLFASSCGEVGANPQSTTATIRNEATLDTRLTSISAAVEFSKNNNLLGVFLDTYLLVCSLQFNEALSRFATPHQVKVPSLVRAVRDAGLLIAAHGTAENLSSLVSSTQSIEGGAVDAVFQEGVLVFHDHFPRTWF</sequence>
<dbReference type="GO" id="GO:0004842">
    <property type="term" value="F:ubiquitin-protein transferase activity"/>
    <property type="evidence" value="ECO:0007669"/>
    <property type="project" value="TreeGrafter"/>
</dbReference>
<evidence type="ECO:0000256" key="7">
    <source>
        <dbReference type="ARBA" id="ARBA00022723"/>
    </source>
</evidence>
<feature type="domain" description="GP-PDE" evidence="20">
    <location>
        <begin position="1182"/>
        <end position="1515"/>
    </location>
</feature>
<dbReference type="InterPro" id="IPR030395">
    <property type="entry name" value="GP_PDE_dom"/>
</dbReference>
<keyword evidence="12" id="KW-1133">Transmembrane helix</keyword>
<evidence type="ECO:0000256" key="3">
    <source>
        <dbReference type="ARBA" id="ARBA00008704"/>
    </source>
</evidence>
<comment type="pathway">
    <text evidence="2">Protein modification; protein ubiquitination.</text>
</comment>
<dbReference type="PANTHER" id="PTHR12888">
    <property type="entry name" value="PEROXISOME ASSEMBLY PROTEIN 12 PEROXIN-12"/>
    <property type="match status" value="1"/>
</dbReference>
<dbReference type="CDD" id="cd14483">
    <property type="entry name" value="SPX_PHO81_NUC-2_like"/>
    <property type="match status" value="1"/>
</dbReference>
<protein>
    <recommendedName>
        <fullName evidence="4">Peroxisome assembly protein 12</fullName>
    </recommendedName>
    <alternativeName>
        <fullName evidence="16">Peroxin-12</fullName>
    </alternativeName>
</protein>
<evidence type="ECO:0000256" key="16">
    <source>
        <dbReference type="ARBA" id="ARBA00029692"/>
    </source>
</evidence>
<keyword evidence="22" id="KW-1185">Reference proteome</keyword>
<evidence type="ECO:0000256" key="17">
    <source>
        <dbReference type="ARBA" id="ARBA00034505"/>
    </source>
</evidence>
<dbReference type="PANTHER" id="PTHR12888:SF0">
    <property type="entry name" value="PEROXISOME ASSEMBLY PROTEIN 12"/>
    <property type="match status" value="1"/>
</dbReference>
<keyword evidence="14" id="KW-0472">Membrane</keyword>
<dbReference type="Pfam" id="PF12796">
    <property type="entry name" value="Ank_2"/>
    <property type="match status" value="3"/>
</dbReference>
<organism evidence="21 22">
    <name type="scientific">Russula ochroleuca</name>
    <dbReference type="NCBI Taxonomy" id="152965"/>
    <lineage>
        <taxon>Eukaryota</taxon>
        <taxon>Fungi</taxon>
        <taxon>Dikarya</taxon>
        <taxon>Basidiomycota</taxon>
        <taxon>Agaricomycotina</taxon>
        <taxon>Agaricomycetes</taxon>
        <taxon>Russulales</taxon>
        <taxon>Russulaceae</taxon>
        <taxon>Russula</taxon>
    </lineage>
</organism>
<dbReference type="Proteomes" id="UP000759537">
    <property type="component" value="Unassembled WGS sequence"/>
</dbReference>
<keyword evidence="5" id="KW-0813">Transport</keyword>
<dbReference type="PROSITE" id="PS50088">
    <property type="entry name" value="ANK_REPEAT"/>
    <property type="match status" value="4"/>
</dbReference>
<dbReference type="InterPro" id="IPR002110">
    <property type="entry name" value="Ankyrin_rpt"/>
</dbReference>
<keyword evidence="11" id="KW-0653">Protein transport</keyword>
<accession>A0A9P5N2W9</accession>
<feature type="repeat" description="ANK" evidence="18">
    <location>
        <begin position="750"/>
        <end position="782"/>
    </location>
</feature>
<evidence type="ECO:0000313" key="21">
    <source>
        <dbReference type="EMBL" id="KAF8485090.1"/>
    </source>
</evidence>
<keyword evidence="13 18" id="KW-0040">ANK repeat</keyword>
<feature type="repeat" description="ANK" evidence="18">
    <location>
        <begin position="850"/>
        <end position="872"/>
    </location>
</feature>
<dbReference type="Pfam" id="PF03105">
    <property type="entry name" value="SPX"/>
    <property type="match status" value="2"/>
</dbReference>
<dbReference type="InterPro" id="IPR036770">
    <property type="entry name" value="Ankyrin_rpt-contain_sf"/>
</dbReference>
<evidence type="ECO:0000256" key="2">
    <source>
        <dbReference type="ARBA" id="ARBA00004906"/>
    </source>
</evidence>
<comment type="similarity">
    <text evidence="3">Belongs to the pex2/pex10/pex12 family.</text>
</comment>
<evidence type="ECO:0000256" key="12">
    <source>
        <dbReference type="ARBA" id="ARBA00022989"/>
    </source>
</evidence>
<evidence type="ECO:0000256" key="6">
    <source>
        <dbReference type="ARBA" id="ARBA00022692"/>
    </source>
</evidence>
<dbReference type="PROSITE" id="PS51704">
    <property type="entry name" value="GP_PDE"/>
    <property type="match status" value="1"/>
</dbReference>
<dbReference type="SMART" id="SM00248">
    <property type="entry name" value="ANK"/>
    <property type="match status" value="7"/>
</dbReference>
<dbReference type="Pfam" id="PF25329">
    <property type="entry name" value="C2_GDE1"/>
    <property type="match status" value="1"/>
</dbReference>
<keyword evidence="9" id="KW-0863">Zinc-finger</keyword>
<dbReference type="EMBL" id="WHVB01000003">
    <property type="protein sequence ID" value="KAF8485090.1"/>
    <property type="molecule type" value="Genomic_DNA"/>
</dbReference>
<comment type="caution">
    <text evidence="21">The sequence shown here is derived from an EMBL/GenBank/DDBJ whole genome shotgun (WGS) entry which is preliminary data.</text>
</comment>
<evidence type="ECO:0000259" key="19">
    <source>
        <dbReference type="PROSITE" id="PS51382"/>
    </source>
</evidence>
<evidence type="ECO:0000259" key="20">
    <source>
        <dbReference type="PROSITE" id="PS51704"/>
    </source>
</evidence>
<comment type="subcellular location">
    <subcellularLocation>
        <location evidence="1">Peroxisome membrane</location>
        <topology evidence="1">Multi-pass membrane protein</topology>
    </subcellularLocation>
</comment>
<keyword evidence="15" id="KW-0576">Peroxisome</keyword>
<name>A0A9P5N2W9_9AGAM</name>
<dbReference type="Pfam" id="PF03009">
    <property type="entry name" value="GDPD"/>
    <property type="match status" value="1"/>
</dbReference>
<dbReference type="PROSITE" id="PS51382">
    <property type="entry name" value="SPX"/>
    <property type="match status" value="1"/>
</dbReference>
<gene>
    <name evidence="21" type="ORF">DFH94DRAFT_644366</name>
</gene>
<evidence type="ECO:0000256" key="14">
    <source>
        <dbReference type="ARBA" id="ARBA00023136"/>
    </source>
</evidence>
<keyword evidence="7" id="KW-0479">Metal-binding</keyword>
<dbReference type="SUPFAM" id="SSF57850">
    <property type="entry name" value="RING/U-box"/>
    <property type="match status" value="1"/>
</dbReference>
<dbReference type="GO" id="GO:0016562">
    <property type="term" value="P:protein import into peroxisome matrix, receptor recycling"/>
    <property type="evidence" value="ECO:0007669"/>
    <property type="project" value="UniProtKB-ARBA"/>
</dbReference>
<dbReference type="InterPro" id="IPR057506">
    <property type="entry name" value="C2_GPCPD1"/>
</dbReference>
<dbReference type="GO" id="GO:0006513">
    <property type="term" value="P:protein monoubiquitination"/>
    <property type="evidence" value="ECO:0007669"/>
    <property type="project" value="TreeGrafter"/>
</dbReference>
<evidence type="ECO:0000256" key="13">
    <source>
        <dbReference type="ARBA" id="ARBA00023043"/>
    </source>
</evidence>
<dbReference type="GO" id="GO:0005778">
    <property type="term" value="C:peroxisomal membrane"/>
    <property type="evidence" value="ECO:0007669"/>
    <property type="project" value="UniProtKB-SubCell"/>
</dbReference>
<evidence type="ECO:0000256" key="1">
    <source>
        <dbReference type="ARBA" id="ARBA00004585"/>
    </source>
</evidence>
<dbReference type="CDD" id="cd16451">
    <property type="entry name" value="mRING_PEX12"/>
    <property type="match status" value="1"/>
</dbReference>
<evidence type="ECO:0000256" key="11">
    <source>
        <dbReference type="ARBA" id="ARBA00022927"/>
    </source>
</evidence>
<dbReference type="InterPro" id="IPR004331">
    <property type="entry name" value="SPX_dom"/>
</dbReference>
<dbReference type="OrthoDB" id="1577640at2759"/>
<evidence type="ECO:0000256" key="9">
    <source>
        <dbReference type="ARBA" id="ARBA00022771"/>
    </source>
</evidence>
<dbReference type="Gene3D" id="1.25.40.20">
    <property type="entry name" value="Ankyrin repeat-containing domain"/>
    <property type="match status" value="1"/>
</dbReference>
<dbReference type="GO" id="GO:1990429">
    <property type="term" value="C:peroxisomal importomer complex"/>
    <property type="evidence" value="ECO:0007669"/>
    <property type="project" value="TreeGrafter"/>
</dbReference>
<dbReference type="PROSITE" id="PS50297">
    <property type="entry name" value="ANK_REP_REGION"/>
    <property type="match status" value="3"/>
</dbReference>
<feature type="repeat" description="ANK" evidence="18">
    <location>
        <begin position="883"/>
        <end position="915"/>
    </location>
</feature>
<evidence type="ECO:0000256" key="5">
    <source>
        <dbReference type="ARBA" id="ARBA00022448"/>
    </source>
</evidence>
<keyword evidence="8" id="KW-0677">Repeat</keyword>
<evidence type="ECO:0000313" key="22">
    <source>
        <dbReference type="Proteomes" id="UP000759537"/>
    </source>
</evidence>
<dbReference type="Gene3D" id="3.20.20.190">
    <property type="entry name" value="Phosphatidylinositol (PI) phosphodiesterase"/>
    <property type="match status" value="1"/>
</dbReference>